<dbReference type="InterPro" id="IPR012337">
    <property type="entry name" value="RNaseH-like_sf"/>
</dbReference>
<dbReference type="InterPro" id="IPR007021">
    <property type="entry name" value="DUF659"/>
</dbReference>
<organism evidence="3 4">
    <name type="scientific">Vanilla planifolia</name>
    <name type="common">Vanilla</name>
    <dbReference type="NCBI Taxonomy" id="51239"/>
    <lineage>
        <taxon>Eukaryota</taxon>
        <taxon>Viridiplantae</taxon>
        <taxon>Streptophyta</taxon>
        <taxon>Embryophyta</taxon>
        <taxon>Tracheophyta</taxon>
        <taxon>Spermatophyta</taxon>
        <taxon>Magnoliopsida</taxon>
        <taxon>Liliopsida</taxon>
        <taxon>Asparagales</taxon>
        <taxon>Orchidaceae</taxon>
        <taxon>Vanilloideae</taxon>
        <taxon>Vanilleae</taxon>
        <taxon>Vanilla</taxon>
    </lineage>
</organism>
<sequence length="518" mass="59163">MLEALGGPGFRGPTVDALRSTWLQKLKSEITLQIKEIEKDWASTGCTIIADTWTDNRSKALINFYVSYPMGTFFHKLVDASTYFKNPKFLYDLFDSVIQDFGPENVVQVIMDNALNYVGVGNQIMQTYGTIFCSPCASHCLNLILEDFSRIDWVSRCILQAQTITRFIYNNNLVLDLMRKFTGGQELVCSGVTKSISNFLTLQSFLKQKSRLKHMFNSPEYSNSSYSNRSLSISCIDILEDSEFWRAVEEIATVSEPLLKVLRDVSGGKPAVGSIYESMTRAKESIRTYYIMDELKCNTFLDIVDRRWQHQLHSPLHAAAAYLNPSIQYNPEVKFLGLLKEEFYAVLDKLLPSPELRHDLTSQICIFRKSQGMFGSNLAKEARNNTAPGMWWEQYGDSAPGLQRVAVRILNQVCSALTFDGNWSTVQQIHSEKRNRLDKEMLNDVLYVHYNLKLKSRTKTSEMDPILLDEIDMTSEWVEETENPAQWLDRFSSLDGGDLNTRQFSSAIFGPNDHLFNL</sequence>
<comment type="caution">
    <text evidence="3">The sequence shown here is derived from an EMBL/GenBank/DDBJ whole genome shotgun (WGS) entry which is preliminary data.</text>
</comment>
<reference evidence="3 4" key="1">
    <citation type="journal article" date="2020" name="Nat. Food">
        <title>A phased Vanilla planifolia genome enables genetic improvement of flavour and production.</title>
        <authorList>
            <person name="Hasing T."/>
            <person name="Tang H."/>
            <person name="Brym M."/>
            <person name="Khazi F."/>
            <person name="Huang T."/>
            <person name="Chambers A.H."/>
        </authorList>
    </citation>
    <scope>NUCLEOTIDE SEQUENCE [LARGE SCALE GENOMIC DNA]</scope>
    <source>
        <tissue evidence="3">Leaf</tissue>
    </source>
</reference>
<evidence type="ECO:0000313" key="3">
    <source>
        <dbReference type="EMBL" id="KAG0502409.1"/>
    </source>
</evidence>
<feature type="domain" description="DUF659" evidence="1">
    <location>
        <begin position="13"/>
        <end position="164"/>
    </location>
</feature>
<dbReference type="OrthoDB" id="4951847at2759"/>
<dbReference type="PANTHER" id="PTHR32166:SF67">
    <property type="entry name" value="HAT TRANSPOSON SUPERFAMILY"/>
    <property type="match status" value="1"/>
</dbReference>
<evidence type="ECO:0000313" key="4">
    <source>
        <dbReference type="Proteomes" id="UP000639772"/>
    </source>
</evidence>
<gene>
    <name evidence="3" type="ORF">HPP92_002481</name>
</gene>
<dbReference type="EMBL" id="JADCNM010000001">
    <property type="protein sequence ID" value="KAG0502409.1"/>
    <property type="molecule type" value="Genomic_DNA"/>
</dbReference>
<evidence type="ECO:0000259" key="1">
    <source>
        <dbReference type="Pfam" id="PF04937"/>
    </source>
</evidence>
<dbReference type="GO" id="GO:0046983">
    <property type="term" value="F:protein dimerization activity"/>
    <property type="evidence" value="ECO:0007669"/>
    <property type="project" value="InterPro"/>
</dbReference>
<dbReference type="AlphaFoldDB" id="A0A835S6G3"/>
<name>A0A835S6G3_VANPL</name>
<evidence type="ECO:0000259" key="2">
    <source>
        <dbReference type="Pfam" id="PF05699"/>
    </source>
</evidence>
<dbReference type="Proteomes" id="UP000639772">
    <property type="component" value="Chromosome 1"/>
</dbReference>
<protein>
    <submittedName>
        <fullName evidence="3">Uncharacterized protein</fullName>
    </submittedName>
</protein>
<dbReference type="InterPro" id="IPR008906">
    <property type="entry name" value="HATC_C_dom"/>
</dbReference>
<dbReference type="PANTHER" id="PTHR32166">
    <property type="entry name" value="OSJNBA0013A04.12 PROTEIN"/>
    <property type="match status" value="1"/>
</dbReference>
<proteinExistence type="predicted"/>
<dbReference type="SUPFAM" id="SSF53098">
    <property type="entry name" value="Ribonuclease H-like"/>
    <property type="match status" value="1"/>
</dbReference>
<feature type="domain" description="HAT C-terminal dimerisation" evidence="2">
    <location>
        <begin position="385"/>
        <end position="452"/>
    </location>
</feature>
<dbReference type="Pfam" id="PF05699">
    <property type="entry name" value="Dimer_Tnp_hAT"/>
    <property type="match status" value="1"/>
</dbReference>
<accession>A0A835S6G3</accession>
<dbReference type="Pfam" id="PF04937">
    <property type="entry name" value="DUF659"/>
    <property type="match status" value="1"/>
</dbReference>